<accession>A0ABU8IVE6</accession>
<dbReference type="PANTHER" id="PTHR33420">
    <property type="entry name" value="FIMBRIAL SUBUNIT ELFA-RELATED"/>
    <property type="match status" value="1"/>
</dbReference>
<organism evidence="3 4">
    <name type="scientific">Paraburkholderia bengalensis</name>
    <dbReference type="NCBI Taxonomy" id="2747562"/>
    <lineage>
        <taxon>Bacteria</taxon>
        <taxon>Pseudomonadati</taxon>
        <taxon>Pseudomonadota</taxon>
        <taxon>Betaproteobacteria</taxon>
        <taxon>Burkholderiales</taxon>
        <taxon>Burkholderiaceae</taxon>
        <taxon>Paraburkholderia</taxon>
    </lineage>
</organism>
<sequence length="174" mass="17649">MSIAQAAPGITIASGTIGIYTSYTVSFQTTPVQIVNGSCTTPDVSIPLGNFLTSTFTGTGSTSSAASFTINVNNCPVGMNSVKYRIDPTTTVVNSAQSVVALDSTSTATGVGVQLLNSAGSAAFPLSSTQTLSSYSSSTGGSYTIALKARYYQTASSVTPGPANTSMTVTMTYQ</sequence>
<dbReference type="InterPro" id="IPR008966">
    <property type="entry name" value="Adhesion_dom_sf"/>
</dbReference>
<dbReference type="InterPro" id="IPR050263">
    <property type="entry name" value="Bact_Fimbrial_Adh_Pro"/>
</dbReference>
<dbReference type="InterPro" id="IPR036937">
    <property type="entry name" value="Adhesion_dom_fimbrial_sf"/>
</dbReference>
<gene>
    <name evidence="3" type="ORF">H3V53_20610</name>
</gene>
<evidence type="ECO:0000313" key="3">
    <source>
        <dbReference type="EMBL" id="MEI5999520.1"/>
    </source>
</evidence>
<evidence type="ECO:0000256" key="1">
    <source>
        <dbReference type="ARBA" id="ARBA00022729"/>
    </source>
</evidence>
<reference evidence="3 4" key="1">
    <citation type="journal article" date="2022" name="Arch. Microbiol.">
        <title>Paraburkholderia bengalensis sp. nov. isolated from roots of Oryza sativa, IR64.</title>
        <authorList>
            <person name="Nag P."/>
            <person name="Mondal N."/>
            <person name="Sarkar J."/>
            <person name="Das S."/>
        </authorList>
    </citation>
    <scope>NUCLEOTIDE SEQUENCE [LARGE SCALE GENOMIC DNA]</scope>
    <source>
        <strain evidence="3 4">IR64_4_BI</strain>
    </source>
</reference>
<dbReference type="Pfam" id="PF00419">
    <property type="entry name" value="Fimbrial"/>
    <property type="match status" value="1"/>
</dbReference>
<evidence type="ECO:0000313" key="4">
    <source>
        <dbReference type="Proteomes" id="UP001386437"/>
    </source>
</evidence>
<dbReference type="InterPro" id="IPR000259">
    <property type="entry name" value="Adhesion_dom_fimbrial"/>
</dbReference>
<evidence type="ECO:0000259" key="2">
    <source>
        <dbReference type="Pfam" id="PF00419"/>
    </source>
</evidence>
<proteinExistence type="predicted"/>
<dbReference type="EMBL" id="JACFYJ010000035">
    <property type="protein sequence ID" value="MEI5999520.1"/>
    <property type="molecule type" value="Genomic_DNA"/>
</dbReference>
<dbReference type="SUPFAM" id="SSF49401">
    <property type="entry name" value="Bacterial adhesins"/>
    <property type="match status" value="1"/>
</dbReference>
<dbReference type="Gene3D" id="2.60.40.1090">
    <property type="entry name" value="Fimbrial-type adhesion domain"/>
    <property type="match status" value="1"/>
</dbReference>
<dbReference type="Proteomes" id="UP001386437">
    <property type="component" value="Unassembled WGS sequence"/>
</dbReference>
<keyword evidence="4" id="KW-1185">Reference proteome</keyword>
<protein>
    <submittedName>
        <fullName evidence="3">Type 1 fimbrial protein</fullName>
    </submittedName>
</protein>
<comment type="caution">
    <text evidence="3">The sequence shown here is derived from an EMBL/GenBank/DDBJ whole genome shotgun (WGS) entry which is preliminary data.</text>
</comment>
<feature type="domain" description="Fimbrial-type adhesion" evidence="2">
    <location>
        <begin position="34"/>
        <end position="174"/>
    </location>
</feature>
<keyword evidence="1" id="KW-0732">Signal</keyword>
<name>A0ABU8IVE6_9BURK</name>
<dbReference type="PANTHER" id="PTHR33420:SF3">
    <property type="entry name" value="FIMBRIAL SUBUNIT ELFA"/>
    <property type="match status" value="1"/>
</dbReference>